<dbReference type="AlphaFoldDB" id="A0A7W5UJD8"/>
<name>A0A7W5UJD8_9BACT</name>
<organism evidence="1 2">
    <name type="scientific">Alloprevotella rava</name>
    <dbReference type="NCBI Taxonomy" id="671218"/>
    <lineage>
        <taxon>Bacteria</taxon>
        <taxon>Pseudomonadati</taxon>
        <taxon>Bacteroidota</taxon>
        <taxon>Bacteroidia</taxon>
        <taxon>Bacteroidales</taxon>
        <taxon>Prevotellaceae</taxon>
        <taxon>Alloprevotella</taxon>
    </lineage>
</organism>
<comment type="caution">
    <text evidence="1">The sequence shown here is derived from an EMBL/GenBank/DDBJ whole genome shotgun (WGS) entry which is preliminary data.</text>
</comment>
<proteinExistence type="predicted"/>
<gene>
    <name evidence="1" type="ORF">FHS60_000981</name>
</gene>
<evidence type="ECO:0000313" key="1">
    <source>
        <dbReference type="EMBL" id="MBB3702523.1"/>
    </source>
</evidence>
<protein>
    <submittedName>
        <fullName evidence="1">Uncharacterized protein</fullName>
    </submittedName>
</protein>
<sequence>MNMPILLIHPRIALVLSLSPTNLNPPANILSAFENTIRLSADSLIASADALIVFVSATNKAATKRKHTPLPSLFFCCHAVTSSQFEYN</sequence>
<reference evidence="1 2" key="1">
    <citation type="submission" date="2020-08" db="EMBL/GenBank/DDBJ databases">
        <title>Genomic Encyclopedia of Type Strains, Phase IV (KMG-IV): sequencing the most valuable type-strain genomes for metagenomic binning, comparative biology and taxonomic classification.</title>
        <authorList>
            <person name="Goeker M."/>
        </authorList>
    </citation>
    <scope>NUCLEOTIDE SEQUENCE [LARGE SCALE GENOMIC DNA]</scope>
    <source>
        <strain evidence="1 2">DSM 22548</strain>
    </source>
</reference>
<accession>A0A7W5UJD8</accession>
<dbReference type="EMBL" id="JACICA010000003">
    <property type="protein sequence ID" value="MBB3702523.1"/>
    <property type="molecule type" value="Genomic_DNA"/>
</dbReference>
<evidence type="ECO:0000313" key="2">
    <source>
        <dbReference type="Proteomes" id="UP000541425"/>
    </source>
</evidence>
<dbReference type="Proteomes" id="UP000541425">
    <property type="component" value="Unassembled WGS sequence"/>
</dbReference>